<reference evidence="1 2" key="1">
    <citation type="submission" date="2021-03" db="EMBL/GenBank/DDBJ databases">
        <title>Succinivibrio sp. nov. isolated from feces of cow.</title>
        <authorList>
            <person name="Choi J.-Y."/>
        </authorList>
    </citation>
    <scope>NUCLEOTIDE SEQUENCE [LARGE SCALE GENOMIC DNA]</scope>
    <source>
        <strain evidence="1 2">AGMB01872</strain>
    </source>
</reference>
<gene>
    <name evidence="1" type="ORF">J5V48_09390</name>
</gene>
<dbReference type="EMBL" id="JAGFNY010000055">
    <property type="protein sequence ID" value="MBW7571104.1"/>
    <property type="molecule type" value="Genomic_DNA"/>
</dbReference>
<protein>
    <submittedName>
        <fullName evidence="1">Uncharacterized protein</fullName>
    </submittedName>
</protein>
<sequence>MNTLSYTRLFLNRIPSVVVGDDIGSALVIGVTGKVPGFLQHLSDIKN</sequence>
<evidence type="ECO:0000313" key="1">
    <source>
        <dbReference type="EMBL" id="MBW7571104.1"/>
    </source>
</evidence>
<accession>A0ABS7DIG8</accession>
<evidence type="ECO:0000313" key="2">
    <source>
        <dbReference type="Proteomes" id="UP000731465"/>
    </source>
</evidence>
<proteinExistence type="predicted"/>
<organism evidence="1 2">
    <name type="scientific">Succinivibrio faecicola</name>
    <dbReference type="NCBI Taxonomy" id="2820300"/>
    <lineage>
        <taxon>Bacteria</taxon>
        <taxon>Pseudomonadati</taxon>
        <taxon>Pseudomonadota</taxon>
        <taxon>Gammaproteobacteria</taxon>
        <taxon>Aeromonadales</taxon>
        <taxon>Succinivibrionaceae</taxon>
        <taxon>Succinivibrio</taxon>
    </lineage>
</organism>
<dbReference type="RefSeq" id="WP_219938328.1">
    <property type="nucleotide sequence ID" value="NZ_JAGFNY010000055.1"/>
</dbReference>
<keyword evidence="2" id="KW-1185">Reference proteome</keyword>
<dbReference type="Proteomes" id="UP000731465">
    <property type="component" value="Unassembled WGS sequence"/>
</dbReference>
<comment type="caution">
    <text evidence="1">The sequence shown here is derived from an EMBL/GenBank/DDBJ whole genome shotgun (WGS) entry which is preliminary data.</text>
</comment>
<name>A0ABS7DIG8_9GAMM</name>